<gene>
    <name evidence="5" type="ORF">C0J27_04245</name>
</gene>
<dbReference type="Pfam" id="PF01230">
    <property type="entry name" value="HIT"/>
    <property type="match status" value="1"/>
</dbReference>
<feature type="short sequence motif" description="Histidine triad motif" evidence="2 3">
    <location>
        <begin position="103"/>
        <end position="107"/>
    </location>
</feature>
<dbReference type="PANTHER" id="PTHR23089">
    <property type="entry name" value="HISTIDINE TRIAD HIT PROTEIN"/>
    <property type="match status" value="1"/>
</dbReference>
<protein>
    <submittedName>
        <fullName evidence="5">Histidine triad nucleotide-binding protein</fullName>
    </submittedName>
</protein>
<evidence type="ECO:0000313" key="5">
    <source>
        <dbReference type="EMBL" id="AXK60923.1"/>
    </source>
</evidence>
<organism evidence="5 6">
    <name type="scientific">Candidatus Chromulinivorax destructor</name>
    <dbReference type="NCBI Taxonomy" id="2066483"/>
    <lineage>
        <taxon>Bacteria</taxon>
        <taxon>Candidatus Babelota</taxon>
        <taxon>Candidatus Babeliae</taxon>
        <taxon>Candidatus Babeliales</taxon>
        <taxon>Candidatus Chromulinivoraceae</taxon>
        <taxon>Candidatus Chromulinivorax</taxon>
    </lineage>
</organism>
<evidence type="ECO:0000256" key="1">
    <source>
        <dbReference type="PIRSR" id="PIRSR601310-1"/>
    </source>
</evidence>
<dbReference type="Proteomes" id="UP000254834">
    <property type="component" value="Chromosome"/>
</dbReference>
<sequence>MHDQNCIFCKIIAGQIPGKIMYQTELSIVLQDIAPQAPIHYLIIPKKHVQDLVSCTDKDILIDLMSIPSYLLTMLSEKNGTADSLAFKLITSNGYAAGQRVFHLHFHFLSGKTFLE</sequence>
<dbReference type="InterPro" id="IPR036265">
    <property type="entry name" value="HIT-like_sf"/>
</dbReference>
<dbReference type="SUPFAM" id="SSF54197">
    <property type="entry name" value="HIT-like"/>
    <property type="match status" value="1"/>
</dbReference>
<feature type="active site" description="Tele-AMP-histidine intermediate" evidence="1">
    <location>
        <position position="105"/>
    </location>
</feature>
<dbReference type="GO" id="GO:0003824">
    <property type="term" value="F:catalytic activity"/>
    <property type="evidence" value="ECO:0007669"/>
    <property type="project" value="InterPro"/>
</dbReference>
<evidence type="ECO:0000256" key="3">
    <source>
        <dbReference type="PROSITE-ProRule" id="PRU00464"/>
    </source>
</evidence>
<evidence type="ECO:0000256" key="2">
    <source>
        <dbReference type="PIRSR" id="PIRSR601310-3"/>
    </source>
</evidence>
<dbReference type="OrthoDB" id="9784774at2"/>
<dbReference type="RefSeq" id="WP_115585938.1">
    <property type="nucleotide sequence ID" value="NZ_CP025544.1"/>
</dbReference>
<evidence type="ECO:0000259" key="4">
    <source>
        <dbReference type="PROSITE" id="PS51084"/>
    </source>
</evidence>
<dbReference type="InterPro" id="IPR011146">
    <property type="entry name" value="HIT-like"/>
</dbReference>
<keyword evidence="6" id="KW-1185">Reference proteome</keyword>
<name>A0A345ZCA6_9BACT</name>
<dbReference type="KEGG" id="cdes:C0J27_04245"/>
<dbReference type="EMBL" id="CP025544">
    <property type="protein sequence ID" value="AXK60923.1"/>
    <property type="molecule type" value="Genomic_DNA"/>
</dbReference>
<dbReference type="Gene3D" id="3.30.428.10">
    <property type="entry name" value="HIT-like"/>
    <property type="match status" value="1"/>
</dbReference>
<dbReference type="PROSITE" id="PS51084">
    <property type="entry name" value="HIT_2"/>
    <property type="match status" value="1"/>
</dbReference>
<proteinExistence type="predicted"/>
<evidence type="ECO:0000313" key="6">
    <source>
        <dbReference type="Proteomes" id="UP000254834"/>
    </source>
</evidence>
<feature type="domain" description="HIT" evidence="4">
    <location>
        <begin position="7"/>
        <end position="116"/>
    </location>
</feature>
<accession>A0A345ZCA6</accession>
<dbReference type="InterPro" id="IPR001310">
    <property type="entry name" value="Histidine_triad_HIT"/>
</dbReference>
<dbReference type="AlphaFoldDB" id="A0A345ZCA6"/>
<dbReference type="PRINTS" id="PR00332">
    <property type="entry name" value="HISTRIAD"/>
</dbReference>
<reference evidence="5 6" key="1">
    <citation type="submission" date="2017-12" db="EMBL/GenBank/DDBJ databases">
        <title>Chromulinavorax destructans is a abundant pathogen of dominant heterotrophic picoflagllates.</title>
        <authorList>
            <person name="Deeg C.M."/>
            <person name="Zimmer M."/>
            <person name="Suttle C.A."/>
        </authorList>
    </citation>
    <scope>NUCLEOTIDE SEQUENCE [LARGE SCALE GENOMIC DNA]</scope>
    <source>
        <strain evidence="5 6">SeV1</strain>
    </source>
</reference>